<evidence type="ECO:0000313" key="1">
    <source>
        <dbReference type="EMBL" id="GFN95352.1"/>
    </source>
</evidence>
<dbReference type="EMBL" id="BLXT01002491">
    <property type="protein sequence ID" value="GFN95352.1"/>
    <property type="molecule type" value="Genomic_DNA"/>
</dbReference>
<accession>A0AAV3ZL79</accession>
<protein>
    <submittedName>
        <fullName evidence="1">Uncharacterized protein</fullName>
    </submittedName>
</protein>
<reference evidence="1 2" key="1">
    <citation type="journal article" date="2021" name="Elife">
        <title>Chloroplast acquisition without the gene transfer in kleptoplastic sea slugs, Plakobranchus ocellatus.</title>
        <authorList>
            <person name="Maeda T."/>
            <person name="Takahashi S."/>
            <person name="Yoshida T."/>
            <person name="Shimamura S."/>
            <person name="Takaki Y."/>
            <person name="Nagai Y."/>
            <person name="Toyoda A."/>
            <person name="Suzuki Y."/>
            <person name="Arimoto A."/>
            <person name="Ishii H."/>
            <person name="Satoh N."/>
            <person name="Nishiyama T."/>
            <person name="Hasebe M."/>
            <person name="Maruyama T."/>
            <person name="Minagawa J."/>
            <person name="Obokata J."/>
            <person name="Shigenobu S."/>
        </authorList>
    </citation>
    <scope>NUCLEOTIDE SEQUENCE [LARGE SCALE GENOMIC DNA]</scope>
</reference>
<dbReference type="AlphaFoldDB" id="A0AAV3ZL79"/>
<organism evidence="1 2">
    <name type="scientific">Plakobranchus ocellatus</name>
    <dbReference type="NCBI Taxonomy" id="259542"/>
    <lineage>
        <taxon>Eukaryota</taxon>
        <taxon>Metazoa</taxon>
        <taxon>Spiralia</taxon>
        <taxon>Lophotrochozoa</taxon>
        <taxon>Mollusca</taxon>
        <taxon>Gastropoda</taxon>
        <taxon>Heterobranchia</taxon>
        <taxon>Euthyneura</taxon>
        <taxon>Panpulmonata</taxon>
        <taxon>Sacoglossa</taxon>
        <taxon>Placobranchoidea</taxon>
        <taxon>Plakobranchidae</taxon>
        <taxon>Plakobranchus</taxon>
    </lineage>
</organism>
<name>A0AAV3ZL79_9GAST</name>
<proteinExistence type="predicted"/>
<evidence type="ECO:0000313" key="2">
    <source>
        <dbReference type="Proteomes" id="UP000735302"/>
    </source>
</evidence>
<comment type="caution">
    <text evidence="1">The sequence shown here is derived from an EMBL/GenBank/DDBJ whole genome shotgun (WGS) entry which is preliminary data.</text>
</comment>
<dbReference type="Proteomes" id="UP000735302">
    <property type="component" value="Unassembled WGS sequence"/>
</dbReference>
<sequence length="97" mass="10868">MLRRWFLDAVRLHARVGYRSARAISGTLHMRSRRRCQSQWHVNIQSAAKSLSSLRVVNLFETEAICGCTGTLRKHHKEVVASVVDGLINVLSGVIQG</sequence>
<keyword evidence="2" id="KW-1185">Reference proteome</keyword>
<gene>
    <name evidence="1" type="ORF">PoB_002185800</name>
</gene>